<dbReference type="OrthoDB" id="9808939at2"/>
<dbReference type="Gene3D" id="1.10.287.1080">
    <property type="entry name" value="MazG-like"/>
    <property type="match status" value="2"/>
</dbReference>
<comment type="catalytic activity">
    <reaction evidence="1">
        <text>ATP + H2O = AMP + diphosphate + H(+)</text>
        <dbReference type="Rhea" id="RHEA:14245"/>
        <dbReference type="ChEBI" id="CHEBI:15377"/>
        <dbReference type="ChEBI" id="CHEBI:15378"/>
        <dbReference type="ChEBI" id="CHEBI:30616"/>
        <dbReference type="ChEBI" id="CHEBI:33019"/>
        <dbReference type="ChEBI" id="CHEBI:456215"/>
        <dbReference type="EC" id="3.6.1.8"/>
    </reaction>
</comment>
<sequence length="271" mass="31068">MSNAKPAPIEQLIDIMATLRDPQQGCPWDLKQTFATIVPHTLEEAYEVADAIAQRNWDDVREELGDLLFQVVFYSQLGKEQGLFDFDQVVAGINDKLIRRHPHVFSQTEFADESAIHANWEAEKAKERAAKGEDHSVLANIPLALPALSRAEKIQKRCASHGFDWETLGPVVDKVREEIEEVMEEAVQATRDQDRIEEEMGDLLFAVANLSRHLKVKPEQALARANQKFERRFRQVEQTVLEQGKQLDDCSLEQLDRIWDEVKVREKKGTR</sequence>
<accession>A0A0J1JW92</accession>
<dbReference type="EMBL" id="LDOU01000021">
    <property type="protein sequence ID" value="KLV06562.1"/>
    <property type="molecule type" value="Genomic_DNA"/>
</dbReference>
<name>A0A0J1JW92_9GAMM</name>
<dbReference type="GO" id="GO:0006950">
    <property type="term" value="P:response to stress"/>
    <property type="evidence" value="ECO:0007669"/>
    <property type="project" value="UniProtKB-ARBA"/>
</dbReference>
<dbReference type="GO" id="GO:0047693">
    <property type="term" value="F:ATP diphosphatase activity"/>
    <property type="evidence" value="ECO:0007669"/>
    <property type="project" value="UniProtKB-EC"/>
</dbReference>
<dbReference type="GO" id="GO:0006203">
    <property type="term" value="P:dGTP catabolic process"/>
    <property type="evidence" value="ECO:0007669"/>
    <property type="project" value="TreeGrafter"/>
</dbReference>
<dbReference type="GO" id="GO:0046076">
    <property type="term" value="P:dTTP catabolic process"/>
    <property type="evidence" value="ECO:0007669"/>
    <property type="project" value="TreeGrafter"/>
</dbReference>
<dbReference type="InterPro" id="IPR048015">
    <property type="entry name" value="NTP-PPase_MazG-like_N"/>
</dbReference>
<dbReference type="PANTHER" id="PTHR30522">
    <property type="entry name" value="NUCLEOSIDE TRIPHOSPHATE PYROPHOSPHOHYDROLASE"/>
    <property type="match status" value="1"/>
</dbReference>
<dbReference type="PANTHER" id="PTHR30522:SF0">
    <property type="entry name" value="NUCLEOSIDE TRIPHOSPHATE PYROPHOSPHOHYDROLASE"/>
    <property type="match status" value="1"/>
</dbReference>
<dbReference type="NCBIfam" id="TIGR00444">
    <property type="entry name" value="mazG"/>
    <property type="match status" value="1"/>
</dbReference>
<evidence type="ECO:0000259" key="6">
    <source>
        <dbReference type="Pfam" id="PF03819"/>
    </source>
</evidence>
<dbReference type="CDD" id="cd11529">
    <property type="entry name" value="NTP-PPase_MazG_Cterm"/>
    <property type="match status" value="1"/>
</dbReference>
<dbReference type="SUPFAM" id="SSF101386">
    <property type="entry name" value="all-alpha NTP pyrophosphatases"/>
    <property type="match status" value="2"/>
</dbReference>
<proteinExistence type="inferred from homology"/>
<organism evidence="7 8">
    <name type="scientific">Photobacterium ganghwense</name>
    <dbReference type="NCBI Taxonomy" id="320778"/>
    <lineage>
        <taxon>Bacteria</taxon>
        <taxon>Pseudomonadati</taxon>
        <taxon>Pseudomonadota</taxon>
        <taxon>Gammaproteobacteria</taxon>
        <taxon>Vibrionales</taxon>
        <taxon>Vibrionaceae</taxon>
        <taxon>Photobacterium</taxon>
    </lineage>
</organism>
<evidence type="ECO:0000256" key="4">
    <source>
        <dbReference type="ARBA" id="ARBA00074799"/>
    </source>
</evidence>
<dbReference type="Proteomes" id="UP000035909">
    <property type="component" value="Unassembled WGS sequence"/>
</dbReference>
<comment type="similarity">
    <text evidence="2">Belongs to the nucleoside triphosphate pyrophosphohydrolase family.</text>
</comment>
<dbReference type="GO" id="GO:0046061">
    <property type="term" value="P:dATP catabolic process"/>
    <property type="evidence" value="ECO:0007669"/>
    <property type="project" value="TreeGrafter"/>
</dbReference>
<feature type="domain" description="NTP pyrophosphohydrolase MazG-like" evidence="6">
    <location>
        <begin position="174"/>
        <end position="235"/>
    </location>
</feature>
<dbReference type="InterPro" id="IPR011551">
    <property type="entry name" value="NTP_PyrPHydrolase_MazG"/>
</dbReference>
<keyword evidence="7" id="KW-0378">Hydrolase</keyword>
<keyword evidence="5" id="KW-0175">Coiled coil</keyword>
<reference evidence="7 8" key="1">
    <citation type="submission" date="2015-05" db="EMBL/GenBank/DDBJ databases">
        <title>Photobacterium galathea sp. nov.</title>
        <authorList>
            <person name="Machado H."/>
            <person name="Gram L."/>
        </authorList>
    </citation>
    <scope>NUCLEOTIDE SEQUENCE [LARGE SCALE GENOMIC DNA]</scope>
    <source>
        <strain evidence="7 8">DSM 22954</strain>
    </source>
</reference>
<evidence type="ECO:0000313" key="8">
    <source>
        <dbReference type="Proteomes" id="UP000035909"/>
    </source>
</evidence>
<dbReference type="Pfam" id="PF03819">
    <property type="entry name" value="MazG"/>
    <property type="match status" value="2"/>
</dbReference>
<dbReference type="STRING" id="320778.ABT57_19070"/>
<dbReference type="NCBIfam" id="NF007113">
    <property type="entry name" value="PRK09562.1"/>
    <property type="match status" value="1"/>
</dbReference>
<dbReference type="CDD" id="cd11528">
    <property type="entry name" value="NTP-PPase_MazG_Nterm"/>
    <property type="match status" value="1"/>
</dbReference>
<evidence type="ECO:0000256" key="1">
    <source>
        <dbReference type="ARBA" id="ARBA00052141"/>
    </source>
</evidence>
<keyword evidence="8" id="KW-1185">Reference proteome</keyword>
<evidence type="ECO:0000256" key="5">
    <source>
        <dbReference type="SAM" id="Coils"/>
    </source>
</evidence>
<dbReference type="EC" id="3.6.1.8" evidence="3"/>
<evidence type="ECO:0000313" key="7">
    <source>
        <dbReference type="EMBL" id="KLV06562.1"/>
    </source>
</evidence>
<dbReference type="GO" id="GO:0046081">
    <property type="term" value="P:dUTP catabolic process"/>
    <property type="evidence" value="ECO:0007669"/>
    <property type="project" value="TreeGrafter"/>
</dbReference>
<evidence type="ECO:0000256" key="3">
    <source>
        <dbReference type="ARBA" id="ARBA00066372"/>
    </source>
</evidence>
<comment type="caution">
    <text evidence="7">The sequence shown here is derived from an EMBL/GenBank/DDBJ whole genome shotgun (WGS) entry which is preliminary data.</text>
</comment>
<feature type="coiled-coil region" evidence="5">
    <location>
        <begin position="172"/>
        <end position="199"/>
    </location>
</feature>
<dbReference type="GO" id="GO:0046052">
    <property type="term" value="P:UTP catabolic process"/>
    <property type="evidence" value="ECO:0007669"/>
    <property type="project" value="TreeGrafter"/>
</dbReference>
<dbReference type="FunFam" id="1.10.287.1080:FF:000003">
    <property type="entry name" value="Nucleoside triphosphate pyrophosphohydrolase"/>
    <property type="match status" value="1"/>
</dbReference>
<feature type="domain" description="NTP pyrophosphohydrolase MazG-like" evidence="6">
    <location>
        <begin position="32"/>
        <end position="105"/>
    </location>
</feature>
<dbReference type="RefSeq" id="WP_047886908.1">
    <property type="nucleotide sequence ID" value="NZ_LDOU01000021.1"/>
</dbReference>
<dbReference type="FunFam" id="1.10.287.1080:FF:000001">
    <property type="entry name" value="Nucleoside triphosphate pyrophosphohydrolase"/>
    <property type="match status" value="1"/>
</dbReference>
<evidence type="ECO:0000256" key="2">
    <source>
        <dbReference type="ARBA" id="ARBA00061115"/>
    </source>
</evidence>
<protein>
    <recommendedName>
        <fullName evidence="4">Nucleoside triphosphate pyrophosphohydrolase</fullName>
        <ecNumber evidence="3">3.6.1.8</ecNumber>
    </recommendedName>
</protein>
<gene>
    <name evidence="7" type="primary">mazG</name>
    <name evidence="7" type="ORF">ABT57_19070</name>
</gene>
<dbReference type="GO" id="GO:0046047">
    <property type="term" value="P:TTP catabolic process"/>
    <property type="evidence" value="ECO:0007669"/>
    <property type="project" value="TreeGrafter"/>
</dbReference>
<dbReference type="AlphaFoldDB" id="A0A0J1JW92"/>
<dbReference type="InterPro" id="IPR048011">
    <property type="entry name" value="NTP-PPase_MazG-like_C"/>
</dbReference>
<dbReference type="InterPro" id="IPR004518">
    <property type="entry name" value="MazG-like_dom"/>
</dbReference>
<dbReference type="PATRIC" id="fig|320778.3.peg.4137"/>